<keyword evidence="2" id="KW-1185">Reference proteome</keyword>
<comment type="caution">
    <text evidence="1">The sequence shown here is derived from an EMBL/GenBank/DDBJ whole genome shotgun (WGS) entry which is preliminary data.</text>
</comment>
<name>A0ABY0IFK8_9BACT</name>
<sequence length="92" mass="10590">MKYNLSFHNVDHSDAFEDYVAKKLKGISHDHRNVGHIQFVADKKGPEYMFSANVNGHKHQFHKKAKGDNVYQAAADVLVAFKNWYRDQKVAS</sequence>
<proteinExistence type="predicted"/>
<organism evidence="1 2">
    <name type="scientific">Halobacteriovorax vibrionivorans</name>
    <dbReference type="NCBI Taxonomy" id="2152716"/>
    <lineage>
        <taxon>Bacteria</taxon>
        <taxon>Pseudomonadati</taxon>
        <taxon>Bdellovibrionota</taxon>
        <taxon>Bacteriovoracia</taxon>
        <taxon>Bacteriovoracales</taxon>
        <taxon>Halobacteriovoraceae</taxon>
        <taxon>Halobacteriovorax</taxon>
    </lineage>
</organism>
<dbReference type="RefSeq" id="WP_114706358.1">
    <property type="nucleotide sequence ID" value="NZ_QDKL01000002.1"/>
</dbReference>
<evidence type="ECO:0000313" key="2">
    <source>
        <dbReference type="Proteomes" id="UP000443582"/>
    </source>
</evidence>
<reference evidence="2" key="1">
    <citation type="journal article" date="2019" name="Int. J. Syst. Evol. Microbiol.">
        <title>Halobacteriovorax valvorus sp. nov., a novel prokaryotic predator isolated from coastal seawater of China.</title>
        <authorList>
            <person name="Chen M.-X."/>
        </authorList>
    </citation>
    <scope>NUCLEOTIDE SEQUENCE [LARGE SCALE GENOMIC DNA]</scope>
    <source>
        <strain evidence="2">BL9</strain>
    </source>
</reference>
<dbReference type="Gene3D" id="3.30.160.100">
    <property type="entry name" value="Ribosome hibernation promotion factor-like"/>
    <property type="match status" value="1"/>
</dbReference>
<protein>
    <recommendedName>
        <fullName evidence="3">Ribosomal subunit interface protein</fullName>
    </recommendedName>
</protein>
<dbReference type="InterPro" id="IPR036567">
    <property type="entry name" value="RHF-like"/>
</dbReference>
<dbReference type="EMBL" id="QDKL01000002">
    <property type="protein sequence ID" value="RZF21290.1"/>
    <property type="molecule type" value="Genomic_DNA"/>
</dbReference>
<dbReference type="Proteomes" id="UP000443582">
    <property type="component" value="Unassembled WGS sequence"/>
</dbReference>
<dbReference type="SUPFAM" id="SSF69754">
    <property type="entry name" value="Ribosome binding protein Y (YfiA homologue)"/>
    <property type="match status" value="1"/>
</dbReference>
<evidence type="ECO:0008006" key="3">
    <source>
        <dbReference type="Google" id="ProtNLM"/>
    </source>
</evidence>
<gene>
    <name evidence="1" type="ORF">DAY19_06290</name>
</gene>
<dbReference type="InterPro" id="IPR003489">
    <property type="entry name" value="RHF/RaiA"/>
</dbReference>
<accession>A0ABY0IFK8</accession>
<dbReference type="Pfam" id="PF02482">
    <property type="entry name" value="Ribosomal_S30AE"/>
    <property type="match status" value="1"/>
</dbReference>
<evidence type="ECO:0000313" key="1">
    <source>
        <dbReference type="EMBL" id="RZF21290.1"/>
    </source>
</evidence>